<dbReference type="GO" id="GO:0008757">
    <property type="term" value="F:S-adenosylmethionine-dependent methyltransferase activity"/>
    <property type="evidence" value="ECO:0007669"/>
    <property type="project" value="InterPro"/>
</dbReference>
<sequence length="284" mass="32401">MKNIDYETVEGFGEEWARFTQNELDEKELQEHFEKYFKVFNWDKLPINAVGFDLGCGSGRWAKQVAPRVGKLNCIDASNKALEVARTNLAESDNCIFYHASVDAIPLEDNSMDFGYSLGVLHHMPNTSAGIQSCVSKLKPGAPFLIYIYYAFDNKPLWFKAIWKGSDFIRRAVSQMPFPMRAAVCRVIASAVYFPIARTSLVLEKVGFNVMNFPLSFYRDTSFYTMKTDALDRFGTKLEKRFTKKQIIEMMTRAGLEKIEVSSGTPYWCVIGYKKNDLNQNGTI</sequence>
<dbReference type="Pfam" id="PF08241">
    <property type="entry name" value="Methyltransf_11"/>
    <property type="match status" value="1"/>
</dbReference>
<feature type="domain" description="Methyltransferase type 11" evidence="1">
    <location>
        <begin position="53"/>
        <end position="145"/>
    </location>
</feature>
<evidence type="ECO:0000313" key="3">
    <source>
        <dbReference type="Proteomes" id="UP000218113"/>
    </source>
</evidence>
<dbReference type="Proteomes" id="UP000218113">
    <property type="component" value="Unassembled WGS sequence"/>
</dbReference>
<proteinExistence type="predicted"/>
<dbReference type="PANTHER" id="PTHR43591">
    <property type="entry name" value="METHYLTRANSFERASE"/>
    <property type="match status" value="1"/>
</dbReference>
<dbReference type="InterPro" id="IPR029063">
    <property type="entry name" value="SAM-dependent_MTases_sf"/>
</dbReference>
<name>A0A2A4T8A8_9DELT</name>
<dbReference type="PANTHER" id="PTHR43591:SF109">
    <property type="entry name" value="METHYLTRANSFERASE TYPE 11 DOMAIN-CONTAINING PROTEIN"/>
    <property type="match status" value="1"/>
</dbReference>
<dbReference type="GO" id="GO:0032259">
    <property type="term" value="P:methylation"/>
    <property type="evidence" value="ECO:0007669"/>
    <property type="project" value="UniProtKB-KW"/>
</dbReference>
<reference evidence="3" key="1">
    <citation type="submission" date="2017-08" db="EMBL/GenBank/DDBJ databases">
        <title>A dynamic microbial community with high functional redundancy inhabits the cold, oxic subseafloor aquifer.</title>
        <authorList>
            <person name="Tully B.J."/>
            <person name="Wheat C.G."/>
            <person name="Glazer B.T."/>
            <person name="Huber J.A."/>
        </authorList>
    </citation>
    <scope>NUCLEOTIDE SEQUENCE [LARGE SCALE GENOMIC DNA]</scope>
</reference>
<evidence type="ECO:0000313" key="2">
    <source>
        <dbReference type="EMBL" id="PCI29375.1"/>
    </source>
</evidence>
<comment type="caution">
    <text evidence="2">The sequence shown here is derived from an EMBL/GenBank/DDBJ whole genome shotgun (WGS) entry which is preliminary data.</text>
</comment>
<organism evidence="2 3">
    <name type="scientific">SAR324 cluster bacterium</name>
    <dbReference type="NCBI Taxonomy" id="2024889"/>
    <lineage>
        <taxon>Bacteria</taxon>
        <taxon>Deltaproteobacteria</taxon>
        <taxon>SAR324 cluster</taxon>
    </lineage>
</organism>
<dbReference type="AlphaFoldDB" id="A0A2A4T8A8"/>
<dbReference type="EMBL" id="NVSR01000015">
    <property type="protein sequence ID" value="PCI29375.1"/>
    <property type="molecule type" value="Genomic_DNA"/>
</dbReference>
<dbReference type="CDD" id="cd02440">
    <property type="entry name" value="AdoMet_MTases"/>
    <property type="match status" value="1"/>
</dbReference>
<gene>
    <name evidence="2" type="ORF">COB67_04270</name>
</gene>
<keyword evidence="2" id="KW-0489">Methyltransferase</keyword>
<evidence type="ECO:0000259" key="1">
    <source>
        <dbReference type="Pfam" id="PF08241"/>
    </source>
</evidence>
<keyword evidence="2" id="KW-0808">Transferase</keyword>
<dbReference type="SUPFAM" id="SSF53335">
    <property type="entry name" value="S-adenosyl-L-methionine-dependent methyltransferases"/>
    <property type="match status" value="1"/>
</dbReference>
<protein>
    <submittedName>
        <fullName evidence="2">SAM-dependent methyltransferase</fullName>
    </submittedName>
</protein>
<dbReference type="Gene3D" id="3.40.50.150">
    <property type="entry name" value="Vaccinia Virus protein VP39"/>
    <property type="match status" value="1"/>
</dbReference>
<accession>A0A2A4T8A8</accession>
<dbReference type="InterPro" id="IPR013216">
    <property type="entry name" value="Methyltransf_11"/>
</dbReference>